<name>K0ILX8_NITGG</name>
<dbReference type="InParanoid" id="K0ILX8"/>
<dbReference type="AlphaFoldDB" id="K0ILX8"/>
<dbReference type="GeneID" id="58787777"/>
<dbReference type="KEGG" id="nga:Ngar_c28580"/>
<dbReference type="BioCyc" id="CNIT1237085:G1324-2858-MONOMER"/>
<proteinExistence type="predicted"/>
<keyword evidence="2" id="KW-1185">Reference proteome</keyword>
<dbReference type="HOGENOM" id="CLU_3094234_0_0_2"/>
<protein>
    <submittedName>
        <fullName evidence="1">Uncharacterized protein</fullName>
    </submittedName>
</protein>
<evidence type="ECO:0000313" key="1">
    <source>
        <dbReference type="EMBL" id="AFU59777.1"/>
    </source>
</evidence>
<sequence>MLRAVRQMFCSHKESFAYRKYGEFYFVEFSNCAKCGKTLKRLQGFDEDMRG</sequence>
<evidence type="ECO:0000313" key="2">
    <source>
        <dbReference type="Proteomes" id="UP000008037"/>
    </source>
</evidence>
<dbReference type="EMBL" id="CP002408">
    <property type="protein sequence ID" value="AFU59777.1"/>
    <property type="molecule type" value="Genomic_DNA"/>
</dbReference>
<organism evidence="1 2">
    <name type="scientific">Nitrososphaera gargensis (strain Ga9.2)</name>
    <dbReference type="NCBI Taxonomy" id="1237085"/>
    <lineage>
        <taxon>Archaea</taxon>
        <taxon>Nitrososphaerota</taxon>
        <taxon>Nitrososphaeria</taxon>
        <taxon>Nitrososphaerales</taxon>
        <taxon>Nitrososphaeraceae</taxon>
        <taxon>Nitrososphaera</taxon>
    </lineage>
</organism>
<dbReference type="RefSeq" id="WP_015020311.1">
    <property type="nucleotide sequence ID" value="NC_018719.1"/>
</dbReference>
<dbReference type="Proteomes" id="UP000008037">
    <property type="component" value="Chromosome"/>
</dbReference>
<dbReference type="OrthoDB" id="5658at2157"/>
<gene>
    <name evidence="1" type="ordered locus">Ngar_c28580</name>
</gene>
<reference evidence="1 2" key="1">
    <citation type="journal article" date="2012" name="Environ. Microbiol.">
        <title>The genome of the ammonia-oxidizing Candidatus Nitrososphaera gargensis: insights into metabolic versatility and environmental adaptations.</title>
        <authorList>
            <person name="Spang A."/>
            <person name="Poehlein A."/>
            <person name="Offre P."/>
            <person name="Zumbragel S."/>
            <person name="Haider S."/>
            <person name="Rychlik N."/>
            <person name="Nowka B."/>
            <person name="Schmeisser C."/>
            <person name="Lebedeva E.V."/>
            <person name="Rattei T."/>
            <person name="Bohm C."/>
            <person name="Schmid M."/>
            <person name="Galushko A."/>
            <person name="Hatzenpichler R."/>
            <person name="Weinmaier T."/>
            <person name="Daniel R."/>
            <person name="Schleper C."/>
            <person name="Spieck E."/>
            <person name="Streit W."/>
            <person name="Wagner M."/>
        </authorList>
    </citation>
    <scope>NUCLEOTIDE SEQUENCE [LARGE SCALE GENOMIC DNA]</scope>
    <source>
        <strain evidence="2">Ga9.2</strain>
    </source>
</reference>
<accession>K0ILX8</accession>